<dbReference type="InterPro" id="IPR019587">
    <property type="entry name" value="Polyketide_cyclase/dehydratase"/>
</dbReference>
<organism evidence="1 2">
    <name type="scientific">Nesterenkonia salmonea</name>
    <dbReference type="NCBI Taxonomy" id="1804987"/>
    <lineage>
        <taxon>Bacteria</taxon>
        <taxon>Bacillati</taxon>
        <taxon>Actinomycetota</taxon>
        <taxon>Actinomycetes</taxon>
        <taxon>Micrococcales</taxon>
        <taxon>Micrococcaceae</taxon>
        <taxon>Nesterenkonia</taxon>
    </lineage>
</organism>
<dbReference type="Pfam" id="PF10604">
    <property type="entry name" value="Polyketide_cyc2"/>
    <property type="match status" value="1"/>
</dbReference>
<protein>
    <submittedName>
        <fullName evidence="1">Dimethyladenosine transferase</fullName>
    </submittedName>
</protein>
<dbReference type="EMBL" id="VAVZ01000020">
    <property type="protein sequence ID" value="TLP96974.1"/>
    <property type="molecule type" value="Genomic_DNA"/>
</dbReference>
<keyword evidence="2" id="KW-1185">Reference proteome</keyword>
<keyword evidence="1" id="KW-0808">Transferase</keyword>
<dbReference type="OrthoDB" id="6624781at2"/>
<evidence type="ECO:0000313" key="2">
    <source>
        <dbReference type="Proteomes" id="UP000310458"/>
    </source>
</evidence>
<proteinExistence type="predicted"/>
<gene>
    <name evidence="1" type="ORF">FEF26_08300</name>
</gene>
<accession>A0A5R9BCK8</accession>
<evidence type="ECO:0000313" key="1">
    <source>
        <dbReference type="EMBL" id="TLP96974.1"/>
    </source>
</evidence>
<dbReference type="SUPFAM" id="SSF55961">
    <property type="entry name" value="Bet v1-like"/>
    <property type="match status" value="1"/>
</dbReference>
<name>A0A5R9BCK8_9MICC</name>
<comment type="caution">
    <text evidence="1">The sequence shown here is derived from an EMBL/GenBank/DDBJ whole genome shotgun (WGS) entry which is preliminary data.</text>
</comment>
<dbReference type="GO" id="GO:0016740">
    <property type="term" value="F:transferase activity"/>
    <property type="evidence" value="ECO:0007669"/>
    <property type="project" value="UniProtKB-KW"/>
</dbReference>
<dbReference type="InterPro" id="IPR023393">
    <property type="entry name" value="START-like_dom_sf"/>
</dbReference>
<reference evidence="1 2" key="1">
    <citation type="submission" date="2019-05" db="EMBL/GenBank/DDBJ databases">
        <title>Nesterenkonia sp. GY074 isolated from the Southern Atlantic Ocean.</title>
        <authorList>
            <person name="Zhang G."/>
        </authorList>
    </citation>
    <scope>NUCLEOTIDE SEQUENCE [LARGE SCALE GENOMIC DNA]</scope>
    <source>
        <strain evidence="1 2">GY074</strain>
    </source>
</reference>
<dbReference type="AlphaFoldDB" id="A0A5R9BCK8"/>
<dbReference type="RefSeq" id="WP_138253075.1">
    <property type="nucleotide sequence ID" value="NZ_VAVZ01000020.1"/>
</dbReference>
<dbReference type="Gene3D" id="3.30.530.20">
    <property type="match status" value="1"/>
</dbReference>
<dbReference type="Proteomes" id="UP000310458">
    <property type="component" value="Unassembled WGS sequence"/>
</dbReference>
<sequence>MEPVRNQAGPHVVSYSITVAAPADRLYAIVANPHRHHEIDGSETVQSRARGPQELTAGSRFSVHMRKFGIPYRLPLRVIQAQRPTSSSSGVVEWRQPTGHRWRWEFQPQDDATTLVTESYDASGQWGVVRSGLRCAKVPEANAHSVQSSLRRMAGVFTDTSP</sequence>